<dbReference type="GO" id="GO:0003824">
    <property type="term" value="F:catalytic activity"/>
    <property type="evidence" value="ECO:0007669"/>
    <property type="project" value="InterPro"/>
</dbReference>
<organism evidence="6 7">
    <name type="scientific">candidate division WOR-1 bacterium RIFOXYC2_FULL_46_14</name>
    <dbReference type="NCBI Taxonomy" id="1802587"/>
    <lineage>
        <taxon>Bacteria</taxon>
        <taxon>Bacillati</taxon>
        <taxon>Saganbacteria</taxon>
    </lineage>
</organism>
<comment type="caution">
    <text evidence="6">The sequence shown here is derived from an EMBL/GenBank/DDBJ whole genome shotgun (WGS) entry which is preliminary data.</text>
</comment>
<dbReference type="InterPro" id="IPR058240">
    <property type="entry name" value="rSAM_sf"/>
</dbReference>
<protein>
    <recommendedName>
        <fullName evidence="5">Radical SAM core domain-containing protein</fullName>
    </recommendedName>
</protein>
<evidence type="ECO:0000256" key="3">
    <source>
        <dbReference type="ARBA" id="ARBA00023004"/>
    </source>
</evidence>
<reference evidence="6 7" key="1">
    <citation type="journal article" date="2016" name="Nat. Commun.">
        <title>Thousands of microbial genomes shed light on interconnected biogeochemical processes in an aquifer system.</title>
        <authorList>
            <person name="Anantharaman K."/>
            <person name="Brown C.T."/>
            <person name="Hug L.A."/>
            <person name="Sharon I."/>
            <person name="Castelle C.J."/>
            <person name="Probst A.J."/>
            <person name="Thomas B.C."/>
            <person name="Singh A."/>
            <person name="Wilkins M.J."/>
            <person name="Karaoz U."/>
            <person name="Brodie E.L."/>
            <person name="Williams K.H."/>
            <person name="Hubbard S.S."/>
            <person name="Banfield J.F."/>
        </authorList>
    </citation>
    <scope>NUCLEOTIDE SEQUENCE [LARGE SCALE GENOMIC DNA]</scope>
</reference>
<sequence length="265" mass="29656">MYLTKLLEPRPNSPSYSPKRIHFCGGEPLLRRSVVLAGIRFLEGKDIAVSLVTNGTLLIQEVRLAVLGVESLQVSIDAQDRETYARLKRGDYFEQVLRNLEALANLRSKSNSSLRLVVNYVLCRDNINALHPFLTRLSNIGVDKIQFRTDLTADLETQRALLQEVIGLKYEAPLSVIIKSPDTPVTRDSFDNCLARFIWIVLGSDLSIYPCAHTVARGFQMGSLIDSNLFEVLEKNIKSPNPNCLRICPSTCGNINLLGQEILDQ</sequence>
<dbReference type="SUPFAM" id="SSF102114">
    <property type="entry name" value="Radical SAM enzymes"/>
    <property type="match status" value="1"/>
</dbReference>
<dbReference type="PANTHER" id="PTHR11228">
    <property type="entry name" value="RADICAL SAM DOMAIN PROTEIN"/>
    <property type="match status" value="1"/>
</dbReference>
<accession>A0A1F4U8C6</accession>
<keyword evidence="3" id="KW-0408">Iron</keyword>
<evidence type="ECO:0000256" key="4">
    <source>
        <dbReference type="ARBA" id="ARBA00023014"/>
    </source>
</evidence>
<dbReference type="PANTHER" id="PTHR11228:SF7">
    <property type="entry name" value="PQQA PEPTIDE CYCLASE"/>
    <property type="match status" value="1"/>
</dbReference>
<evidence type="ECO:0000256" key="1">
    <source>
        <dbReference type="ARBA" id="ARBA00022691"/>
    </source>
</evidence>
<keyword evidence="1" id="KW-0949">S-adenosyl-L-methionine</keyword>
<dbReference type="Pfam" id="PF04055">
    <property type="entry name" value="Radical_SAM"/>
    <property type="match status" value="1"/>
</dbReference>
<gene>
    <name evidence="6" type="ORF">A2438_07410</name>
</gene>
<dbReference type="Gene3D" id="3.20.20.70">
    <property type="entry name" value="Aldolase class I"/>
    <property type="match status" value="1"/>
</dbReference>
<dbReference type="GO" id="GO:0046872">
    <property type="term" value="F:metal ion binding"/>
    <property type="evidence" value="ECO:0007669"/>
    <property type="project" value="UniProtKB-KW"/>
</dbReference>
<dbReference type="EMBL" id="MEUJ01000001">
    <property type="protein sequence ID" value="OGC41149.1"/>
    <property type="molecule type" value="Genomic_DNA"/>
</dbReference>
<evidence type="ECO:0000256" key="2">
    <source>
        <dbReference type="ARBA" id="ARBA00022723"/>
    </source>
</evidence>
<dbReference type="Proteomes" id="UP000179242">
    <property type="component" value="Unassembled WGS sequence"/>
</dbReference>
<evidence type="ECO:0000313" key="7">
    <source>
        <dbReference type="Proteomes" id="UP000179242"/>
    </source>
</evidence>
<keyword evidence="4" id="KW-0411">Iron-sulfur</keyword>
<dbReference type="GO" id="GO:0051536">
    <property type="term" value="F:iron-sulfur cluster binding"/>
    <property type="evidence" value="ECO:0007669"/>
    <property type="project" value="UniProtKB-KW"/>
</dbReference>
<dbReference type="CDD" id="cd01335">
    <property type="entry name" value="Radical_SAM"/>
    <property type="match status" value="1"/>
</dbReference>
<evidence type="ECO:0000313" key="6">
    <source>
        <dbReference type="EMBL" id="OGC41149.1"/>
    </source>
</evidence>
<dbReference type="InterPro" id="IPR013785">
    <property type="entry name" value="Aldolase_TIM"/>
</dbReference>
<proteinExistence type="predicted"/>
<dbReference type="InterPro" id="IPR007197">
    <property type="entry name" value="rSAM"/>
</dbReference>
<dbReference type="InterPro" id="IPR050377">
    <property type="entry name" value="Radical_SAM_PqqE_MftC-like"/>
</dbReference>
<keyword evidence="2" id="KW-0479">Metal-binding</keyword>
<feature type="domain" description="Radical SAM core" evidence="5">
    <location>
        <begin position="19"/>
        <end position="114"/>
    </location>
</feature>
<dbReference type="AlphaFoldDB" id="A0A1F4U8C6"/>
<name>A0A1F4U8C6_UNCSA</name>
<evidence type="ECO:0000259" key="5">
    <source>
        <dbReference type="Pfam" id="PF04055"/>
    </source>
</evidence>